<name>M0ZSI5_SOLTU</name>
<dbReference type="Gramene" id="PGSC0003DMT400007138">
    <property type="protein sequence ID" value="PGSC0003DMT400007138"/>
    <property type="gene ID" value="PGSC0003DMG400002762"/>
</dbReference>
<reference evidence="2" key="1">
    <citation type="journal article" date="2011" name="Nature">
        <title>Genome sequence and analysis of the tuber crop potato.</title>
        <authorList>
            <consortium name="The Potato Genome Sequencing Consortium"/>
        </authorList>
    </citation>
    <scope>NUCLEOTIDE SEQUENCE [LARGE SCALE GENOMIC DNA]</scope>
    <source>
        <strain evidence="2">cv. DM1-3 516 R44</strain>
    </source>
</reference>
<dbReference type="OrthoDB" id="648861at2759"/>
<gene>
    <name evidence="1" type="primary">LOC102582045</name>
</gene>
<dbReference type="ExpressionAtlas" id="M0ZSI5">
    <property type="expression patterns" value="baseline"/>
</dbReference>
<reference evidence="1" key="2">
    <citation type="submission" date="2015-06" db="UniProtKB">
        <authorList>
            <consortium name="EnsemblPlants"/>
        </authorList>
    </citation>
    <scope>IDENTIFICATION</scope>
    <source>
        <strain evidence="1">DM1-3 516 R44</strain>
    </source>
</reference>
<dbReference type="HOGENOM" id="CLU_1848610_0_0_1"/>
<dbReference type="Proteomes" id="UP000011115">
    <property type="component" value="Unassembled WGS sequence"/>
</dbReference>
<proteinExistence type="predicted"/>
<evidence type="ECO:0000313" key="1">
    <source>
        <dbReference type="EnsemblPlants" id="PGSC0003DMT400007138"/>
    </source>
</evidence>
<evidence type="ECO:0000313" key="2">
    <source>
        <dbReference type="Proteomes" id="UP000011115"/>
    </source>
</evidence>
<sequence>MVVVVSNAQPWSAFLTLRQAPLTSSSSFRIRPLTPRFRPLTPRFTTQRLGSFNTRCSINTDVLTDIATDQEVRDDVATDDCGCTIPVLHLKSDILETEALNLLAKGTFVDTLLTTLPVLSEEEQNIIAATPAHPAGLYG</sequence>
<accession>M0ZSI5</accession>
<protein>
    <submittedName>
        <fullName evidence="1">Ferroportin protein family</fullName>
    </submittedName>
</protein>
<keyword evidence="2" id="KW-1185">Reference proteome</keyword>
<dbReference type="EnsemblPlants" id="PGSC0003DMT400007138">
    <property type="protein sequence ID" value="PGSC0003DMT400007138"/>
    <property type="gene ID" value="PGSC0003DMG400002762"/>
</dbReference>
<dbReference type="AlphaFoldDB" id="M0ZSI5"/>
<organism evidence="1 2">
    <name type="scientific">Solanum tuberosum</name>
    <name type="common">Potato</name>
    <dbReference type="NCBI Taxonomy" id="4113"/>
    <lineage>
        <taxon>Eukaryota</taxon>
        <taxon>Viridiplantae</taxon>
        <taxon>Streptophyta</taxon>
        <taxon>Embryophyta</taxon>
        <taxon>Tracheophyta</taxon>
        <taxon>Spermatophyta</taxon>
        <taxon>Magnoliopsida</taxon>
        <taxon>eudicotyledons</taxon>
        <taxon>Gunneridae</taxon>
        <taxon>Pentapetalae</taxon>
        <taxon>asterids</taxon>
        <taxon>lamiids</taxon>
        <taxon>Solanales</taxon>
        <taxon>Solanaceae</taxon>
        <taxon>Solanoideae</taxon>
        <taxon>Solaneae</taxon>
        <taxon>Solanum</taxon>
    </lineage>
</organism>